<gene>
    <name evidence="1" type="ORF">E2C01_038414</name>
</gene>
<name>A0A5B7FGQ1_PORTR</name>
<dbReference type="Proteomes" id="UP000324222">
    <property type="component" value="Unassembled WGS sequence"/>
</dbReference>
<accession>A0A5B7FGQ1</accession>
<evidence type="ECO:0000313" key="2">
    <source>
        <dbReference type="Proteomes" id="UP000324222"/>
    </source>
</evidence>
<dbReference type="AlphaFoldDB" id="A0A5B7FGQ1"/>
<evidence type="ECO:0000313" key="1">
    <source>
        <dbReference type="EMBL" id="MPC44735.1"/>
    </source>
</evidence>
<comment type="caution">
    <text evidence="1">The sequence shown here is derived from an EMBL/GenBank/DDBJ whole genome shotgun (WGS) entry which is preliminary data.</text>
</comment>
<reference evidence="1 2" key="1">
    <citation type="submission" date="2019-05" db="EMBL/GenBank/DDBJ databases">
        <title>Another draft genome of Portunus trituberculatus and its Hox gene families provides insights of decapod evolution.</title>
        <authorList>
            <person name="Jeong J.-H."/>
            <person name="Song I."/>
            <person name="Kim S."/>
            <person name="Choi T."/>
            <person name="Kim D."/>
            <person name="Ryu S."/>
            <person name="Kim W."/>
        </authorList>
    </citation>
    <scope>NUCLEOTIDE SEQUENCE [LARGE SCALE GENOMIC DNA]</scope>
    <source>
        <tissue evidence="1">Muscle</tissue>
    </source>
</reference>
<proteinExistence type="predicted"/>
<keyword evidence="2" id="KW-1185">Reference proteome</keyword>
<organism evidence="1 2">
    <name type="scientific">Portunus trituberculatus</name>
    <name type="common">Swimming crab</name>
    <name type="synonym">Neptunus trituberculatus</name>
    <dbReference type="NCBI Taxonomy" id="210409"/>
    <lineage>
        <taxon>Eukaryota</taxon>
        <taxon>Metazoa</taxon>
        <taxon>Ecdysozoa</taxon>
        <taxon>Arthropoda</taxon>
        <taxon>Crustacea</taxon>
        <taxon>Multicrustacea</taxon>
        <taxon>Malacostraca</taxon>
        <taxon>Eumalacostraca</taxon>
        <taxon>Eucarida</taxon>
        <taxon>Decapoda</taxon>
        <taxon>Pleocyemata</taxon>
        <taxon>Brachyura</taxon>
        <taxon>Eubrachyura</taxon>
        <taxon>Portunoidea</taxon>
        <taxon>Portunidae</taxon>
        <taxon>Portuninae</taxon>
        <taxon>Portunus</taxon>
    </lineage>
</organism>
<dbReference type="EMBL" id="VSRR010006412">
    <property type="protein sequence ID" value="MPC44735.1"/>
    <property type="molecule type" value="Genomic_DNA"/>
</dbReference>
<sequence>MQQGGRVVERGGVKGDEKFLGSGEGSVRLKCELSGVLASPRCQHGAAEDCRGLVVENKAGQASGGASEARAGLTAPYTMAAIVVTGHRRRHVPGGSWMTTVGVAPPCSLPVREDVDVDERERVT</sequence>
<protein>
    <submittedName>
        <fullName evidence="1">Uncharacterized protein</fullName>
    </submittedName>
</protein>